<dbReference type="SUPFAM" id="SSF46689">
    <property type="entry name" value="Homeodomain-like"/>
    <property type="match status" value="1"/>
</dbReference>
<evidence type="ECO:0000256" key="4">
    <source>
        <dbReference type="PROSITE-ProRule" id="PRU00335"/>
    </source>
</evidence>
<dbReference type="InterPro" id="IPR009057">
    <property type="entry name" value="Homeodomain-like_sf"/>
</dbReference>
<dbReference type="Proteomes" id="UP000479335">
    <property type="component" value="Unassembled WGS sequence"/>
</dbReference>
<dbReference type="PANTHER" id="PTHR47506">
    <property type="entry name" value="TRANSCRIPTIONAL REGULATORY PROTEIN"/>
    <property type="match status" value="1"/>
</dbReference>
<keyword evidence="7" id="KW-1185">Reference proteome</keyword>
<name>A0A6L8K4S8_9BURK</name>
<proteinExistence type="predicted"/>
<dbReference type="PRINTS" id="PR00455">
    <property type="entry name" value="HTHTETR"/>
</dbReference>
<dbReference type="Gene3D" id="1.10.10.60">
    <property type="entry name" value="Homeodomain-like"/>
    <property type="match status" value="1"/>
</dbReference>
<comment type="caution">
    <text evidence="6">The sequence shown here is derived from an EMBL/GenBank/DDBJ whole genome shotgun (WGS) entry which is preliminary data.</text>
</comment>
<evidence type="ECO:0000313" key="7">
    <source>
        <dbReference type="Proteomes" id="UP000479335"/>
    </source>
</evidence>
<reference evidence="6 7" key="1">
    <citation type="submission" date="2019-12" db="EMBL/GenBank/DDBJ databases">
        <title>Novel species isolated from a subtropical stream in China.</title>
        <authorList>
            <person name="Lu H."/>
        </authorList>
    </citation>
    <scope>NUCLEOTIDE SEQUENCE [LARGE SCALE GENOMIC DNA]</scope>
    <source>
        <strain evidence="6 7">FT135W</strain>
    </source>
</reference>
<keyword evidence="1" id="KW-0805">Transcription regulation</keyword>
<feature type="domain" description="HTH tetR-type" evidence="5">
    <location>
        <begin position="9"/>
        <end position="69"/>
    </location>
</feature>
<keyword evidence="2 4" id="KW-0238">DNA-binding</keyword>
<keyword evidence="3" id="KW-0804">Transcription</keyword>
<organism evidence="6 7">
    <name type="scientific">Duganella flavida</name>
    <dbReference type="NCBI Taxonomy" id="2692175"/>
    <lineage>
        <taxon>Bacteria</taxon>
        <taxon>Pseudomonadati</taxon>
        <taxon>Pseudomonadota</taxon>
        <taxon>Betaproteobacteria</taxon>
        <taxon>Burkholderiales</taxon>
        <taxon>Oxalobacteraceae</taxon>
        <taxon>Telluria group</taxon>
        <taxon>Duganella</taxon>
    </lineage>
</organism>
<dbReference type="Pfam" id="PF00440">
    <property type="entry name" value="TetR_N"/>
    <property type="match status" value="1"/>
</dbReference>
<evidence type="ECO:0000256" key="1">
    <source>
        <dbReference type="ARBA" id="ARBA00023015"/>
    </source>
</evidence>
<accession>A0A6L8K4S8</accession>
<dbReference type="PROSITE" id="PS50977">
    <property type="entry name" value="HTH_TETR_2"/>
    <property type="match status" value="1"/>
</dbReference>
<dbReference type="AlphaFoldDB" id="A0A6L8K4S8"/>
<dbReference type="SUPFAM" id="SSF48498">
    <property type="entry name" value="Tetracyclin repressor-like, C-terminal domain"/>
    <property type="match status" value="1"/>
</dbReference>
<dbReference type="EMBL" id="WWCN01000002">
    <property type="protein sequence ID" value="MYM21925.1"/>
    <property type="molecule type" value="Genomic_DNA"/>
</dbReference>
<protein>
    <submittedName>
        <fullName evidence="6">TetR family transcriptional regulator</fullName>
    </submittedName>
</protein>
<dbReference type="GO" id="GO:0003677">
    <property type="term" value="F:DNA binding"/>
    <property type="evidence" value="ECO:0007669"/>
    <property type="project" value="UniProtKB-UniRule"/>
</dbReference>
<dbReference type="PANTHER" id="PTHR47506:SF7">
    <property type="entry name" value="TRANSCRIPTIONAL REGULATORY PROTEIN"/>
    <property type="match status" value="1"/>
</dbReference>
<dbReference type="RefSeq" id="WP_161005424.1">
    <property type="nucleotide sequence ID" value="NZ_WWCN01000002.1"/>
</dbReference>
<evidence type="ECO:0000313" key="6">
    <source>
        <dbReference type="EMBL" id="MYM21925.1"/>
    </source>
</evidence>
<dbReference type="InterPro" id="IPR036271">
    <property type="entry name" value="Tet_transcr_reg_TetR-rel_C_sf"/>
</dbReference>
<dbReference type="InterPro" id="IPR001647">
    <property type="entry name" value="HTH_TetR"/>
</dbReference>
<evidence type="ECO:0000256" key="2">
    <source>
        <dbReference type="ARBA" id="ARBA00023125"/>
    </source>
</evidence>
<evidence type="ECO:0000259" key="5">
    <source>
        <dbReference type="PROSITE" id="PS50977"/>
    </source>
</evidence>
<feature type="DNA-binding region" description="H-T-H motif" evidence="4">
    <location>
        <begin position="32"/>
        <end position="51"/>
    </location>
</feature>
<dbReference type="Gene3D" id="1.10.357.10">
    <property type="entry name" value="Tetracycline Repressor, domain 2"/>
    <property type="match status" value="1"/>
</dbReference>
<gene>
    <name evidence="6" type="ORF">GTP46_04565</name>
</gene>
<sequence length="192" mass="20790">MQYSDEQREEARQRLLSGIGRGFRRHGYSGIGVDGLAKAAGVTSGAFYSHFRSKTEAFERAVIDGMDELAQGVAGFQLEYGADWIVHFVDFYLGVKRTCDLGQACALQSLGPEIMRAGDDARGMYQRQMMVVIEQVALKMPHATAALRTERAWALMSLLSGAVIAARSMQDAAVSDHISAAARQAALMIAAA</sequence>
<evidence type="ECO:0000256" key="3">
    <source>
        <dbReference type="ARBA" id="ARBA00023163"/>
    </source>
</evidence>